<evidence type="ECO:0008006" key="4">
    <source>
        <dbReference type="Google" id="ProtNLM"/>
    </source>
</evidence>
<keyword evidence="3" id="KW-1185">Reference proteome</keyword>
<evidence type="ECO:0000313" key="2">
    <source>
        <dbReference type="EMBL" id="RLP79804.1"/>
    </source>
</evidence>
<feature type="transmembrane region" description="Helical" evidence="1">
    <location>
        <begin position="12"/>
        <end position="31"/>
    </location>
</feature>
<keyword evidence="1" id="KW-1133">Transmembrane helix</keyword>
<dbReference type="AlphaFoldDB" id="A0A3L7AIC2"/>
<dbReference type="EMBL" id="RCUY01000014">
    <property type="protein sequence ID" value="RLP79804.1"/>
    <property type="molecule type" value="Genomic_DNA"/>
</dbReference>
<dbReference type="InterPro" id="IPR043777">
    <property type="entry name" value="DUF5719"/>
</dbReference>
<keyword evidence="1" id="KW-0472">Membrane</keyword>
<evidence type="ECO:0000256" key="1">
    <source>
        <dbReference type="SAM" id="Phobius"/>
    </source>
</evidence>
<dbReference type="OrthoDB" id="3264966at2"/>
<sequence>MVSSRSIATVSGRIVAGIAGVGVVGLVAFGFTRVTIPTISASAPSVQVHPSAAAQTRVCSGPLLQPGESGGQATVIGGVQTATSADADPSVTPLTNPELSGTEAGSAEVLRIPVAGTQTPLLAGSQSQQVGLADLTGFAASACAEPVADAWLVAGSTATGRTSLITLANPGNADANVVLEIFGENGRVEAPGADGIIVRAGSQKVVSLASLAPGLEKPIVHVSTRGGHVFASVQQSSVRGLTPSGVEVAGPSAAPALNQYVPGVVIPETPAELESDDTYDDRATALRLMVPGTTDAKVTISFVNEAGGSAPMSLEATVPAGVVHEIFLANLPAGSFGVKVESDQPVVGGVRVTTTNGADFAWFASTSKIGNSARLAIAPGENPRLHLGNRGDADARVTLTPVEGDPIEVTVPAGGGAVVPVTAGAGYVVSGTGDVLASVSYAGESALSSFAVQPANPGSSTVTVYPR</sequence>
<comment type="caution">
    <text evidence="2">The sequence shown here is derived from an EMBL/GenBank/DDBJ whole genome shotgun (WGS) entry which is preliminary data.</text>
</comment>
<reference evidence="2 3" key="1">
    <citation type="submission" date="2018-10" db="EMBL/GenBank/DDBJ databases">
        <authorList>
            <person name="Li J."/>
        </authorList>
    </citation>
    <scope>NUCLEOTIDE SEQUENCE [LARGE SCALE GENOMIC DNA]</scope>
    <source>
        <strain evidence="2 3">JCM 11654</strain>
    </source>
</reference>
<accession>A0A3L7AIC2</accession>
<name>A0A3L7AIC2_9MICO</name>
<dbReference type="Pfam" id="PF18986">
    <property type="entry name" value="DUF5719"/>
    <property type="match status" value="1"/>
</dbReference>
<organism evidence="2 3">
    <name type="scientific">Mycetocola lacteus</name>
    <dbReference type="NCBI Taxonomy" id="76637"/>
    <lineage>
        <taxon>Bacteria</taxon>
        <taxon>Bacillati</taxon>
        <taxon>Actinomycetota</taxon>
        <taxon>Actinomycetes</taxon>
        <taxon>Micrococcales</taxon>
        <taxon>Microbacteriaceae</taxon>
        <taxon>Mycetocola</taxon>
    </lineage>
</organism>
<proteinExistence type="predicted"/>
<dbReference type="RefSeq" id="WP_121689250.1">
    <property type="nucleotide sequence ID" value="NZ_RCUY01000014.1"/>
</dbReference>
<protein>
    <recommendedName>
        <fullName evidence="4">Large extracellular alpha-helical protein</fullName>
    </recommendedName>
</protein>
<gene>
    <name evidence="2" type="ORF">D9V34_14740</name>
</gene>
<keyword evidence="1" id="KW-0812">Transmembrane</keyword>
<evidence type="ECO:0000313" key="3">
    <source>
        <dbReference type="Proteomes" id="UP000269438"/>
    </source>
</evidence>
<dbReference type="Proteomes" id="UP000269438">
    <property type="component" value="Unassembled WGS sequence"/>
</dbReference>